<dbReference type="InterPro" id="IPR002156">
    <property type="entry name" value="RNaseH_domain"/>
</dbReference>
<evidence type="ECO:0000259" key="1">
    <source>
        <dbReference type="PROSITE" id="PS50879"/>
    </source>
</evidence>
<accession>A0A1I4KFB3</accession>
<dbReference type="PROSITE" id="PS50879">
    <property type="entry name" value="RNASE_H_1"/>
    <property type="match status" value="1"/>
</dbReference>
<protein>
    <submittedName>
        <fullName evidence="2">Ribonuclease HI</fullName>
    </submittedName>
</protein>
<dbReference type="Gene3D" id="3.30.420.10">
    <property type="entry name" value="Ribonuclease H-like superfamily/Ribonuclease H"/>
    <property type="match status" value="1"/>
</dbReference>
<sequence length="165" mass="19070">MNYLHIFTDGSVNTQSKIGYGAYFAIADLVTPIETLKDSVKMKRFEQTSSTRLELQTLLWALNEAYETMALTDARDIALIVYTDSQNIIGLPGRRARLEQNNFFSGKNKQLTNYELYQEFYRLHARLNCRFVKVAGHQASHQKDEIGKLFSLVDRASRRALRENR</sequence>
<dbReference type="Proteomes" id="UP000183287">
    <property type="component" value="Unassembled WGS sequence"/>
</dbReference>
<dbReference type="SUPFAM" id="SSF53098">
    <property type="entry name" value="Ribonuclease H-like"/>
    <property type="match status" value="1"/>
</dbReference>
<keyword evidence="3" id="KW-1185">Reference proteome</keyword>
<evidence type="ECO:0000313" key="3">
    <source>
        <dbReference type="Proteomes" id="UP000183287"/>
    </source>
</evidence>
<organism evidence="2 3">
    <name type="scientific">Nitrosomonas communis</name>
    <dbReference type="NCBI Taxonomy" id="44574"/>
    <lineage>
        <taxon>Bacteria</taxon>
        <taxon>Pseudomonadati</taxon>
        <taxon>Pseudomonadota</taxon>
        <taxon>Betaproteobacteria</taxon>
        <taxon>Nitrosomonadales</taxon>
        <taxon>Nitrosomonadaceae</taxon>
        <taxon>Nitrosomonas</taxon>
    </lineage>
</organism>
<proteinExistence type="predicted"/>
<reference evidence="3" key="1">
    <citation type="submission" date="2016-10" db="EMBL/GenBank/DDBJ databases">
        <authorList>
            <person name="Varghese N."/>
            <person name="Submissions S."/>
        </authorList>
    </citation>
    <scope>NUCLEOTIDE SEQUENCE [LARGE SCALE GENOMIC DNA]</scope>
    <source>
        <strain evidence="3">Nm44</strain>
    </source>
</reference>
<dbReference type="EMBL" id="FOUB01000004">
    <property type="protein sequence ID" value="SFL77329.1"/>
    <property type="molecule type" value="Genomic_DNA"/>
</dbReference>
<dbReference type="InterPro" id="IPR036397">
    <property type="entry name" value="RNaseH_sf"/>
</dbReference>
<gene>
    <name evidence="2" type="ORF">SAMN05421863_100429</name>
</gene>
<evidence type="ECO:0000313" key="2">
    <source>
        <dbReference type="EMBL" id="SFL77329.1"/>
    </source>
</evidence>
<dbReference type="RefSeq" id="WP_074903412.1">
    <property type="nucleotide sequence ID" value="NZ_FOUB01000004.1"/>
</dbReference>
<dbReference type="GO" id="GO:0004523">
    <property type="term" value="F:RNA-DNA hybrid ribonuclease activity"/>
    <property type="evidence" value="ECO:0007669"/>
    <property type="project" value="InterPro"/>
</dbReference>
<dbReference type="GO" id="GO:0003676">
    <property type="term" value="F:nucleic acid binding"/>
    <property type="evidence" value="ECO:0007669"/>
    <property type="project" value="InterPro"/>
</dbReference>
<feature type="domain" description="RNase H type-1" evidence="1">
    <location>
        <begin position="1"/>
        <end position="162"/>
    </location>
</feature>
<dbReference type="AlphaFoldDB" id="A0A1I4KFB3"/>
<name>A0A1I4KFB3_9PROT</name>
<dbReference type="InterPro" id="IPR012337">
    <property type="entry name" value="RNaseH-like_sf"/>
</dbReference>
<dbReference type="Pfam" id="PF00075">
    <property type="entry name" value="RNase_H"/>
    <property type="match status" value="1"/>
</dbReference>
<dbReference type="STRING" id="44574.AAW31_14080"/>
<dbReference type="OrthoDB" id="8546514at2"/>